<name>A0A418WWF3_9BURK</name>
<reference evidence="4 5" key="1">
    <citation type="submission" date="2018-09" db="EMBL/GenBank/DDBJ databases">
        <authorList>
            <person name="Zhu H."/>
        </authorList>
    </citation>
    <scope>NUCLEOTIDE SEQUENCE [LARGE SCALE GENOMIC DNA]</scope>
    <source>
        <strain evidence="4 5">K2R10-39</strain>
    </source>
</reference>
<protein>
    <submittedName>
        <fullName evidence="4">Efflux RND transporter periplasmic adaptor subunit</fullName>
    </submittedName>
</protein>
<evidence type="ECO:0000256" key="1">
    <source>
        <dbReference type="ARBA" id="ARBA00009477"/>
    </source>
</evidence>
<comment type="caution">
    <text evidence="4">The sequence shown here is derived from an EMBL/GenBank/DDBJ whole genome shotgun (WGS) entry which is preliminary data.</text>
</comment>
<accession>A0A418WWF3</accession>
<dbReference type="InterPro" id="IPR058792">
    <property type="entry name" value="Beta-barrel_RND_2"/>
</dbReference>
<evidence type="ECO:0000313" key="4">
    <source>
        <dbReference type="EMBL" id="RJF97052.1"/>
    </source>
</evidence>
<feature type="region of interest" description="Disordered" evidence="2">
    <location>
        <begin position="54"/>
        <end position="94"/>
    </location>
</feature>
<dbReference type="GO" id="GO:1990281">
    <property type="term" value="C:efflux pump complex"/>
    <property type="evidence" value="ECO:0007669"/>
    <property type="project" value="TreeGrafter"/>
</dbReference>
<dbReference type="Gene3D" id="2.40.30.170">
    <property type="match status" value="1"/>
</dbReference>
<organism evidence="4 5">
    <name type="scientific">Noviherbaspirillum cavernae</name>
    <dbReference type="NCBI Taxonomy" id="2320862"/>
    <lineage>
        <taxon>Bacteria</taxon>
        <taxon>Pseudomonadati</taxon>
        <taxon>Pseudomonadota</taxon>
        <taxon>Betaproteobacteria</taxon>
        <taxon>Burkholderiales</taxon>
        <taxon>Oxalobacteraceae</taxon>
        <taxon>Noviherbaspirillum</taxon>
    </lineage>
</organism>
<dbReference type="EMBL" id="QYUN01000003">
    <property type="protein sequence ID" value="RJF97052.1"/>
    <property type="molecule type" value="Genomic_DNA"/>
</dbReference>
<dbReference type="AlphaFoldDB" id="A0A418WWF3"/>
<dbReference type="SUPFAM" id="SSF111369">
    <property type="entry name" value="HlyD-like secretion proteins"/>
    <property type="match status" value="1"/>
</dbReference>
<dbReference type="GO" id="GO:0015562">
    <property type="term" value="F:efflux transmembrane transporter activity"/>
    <property type="evidence" value="ECO:0007669"/>
    <property type="project" value="TreeGrafter"/>
</dbReference>
<gene>
    <name evidence="4" type="ORF">D3870_20305</name>
</gene>
<dbReference type="InterPro" id="IPR006143">
    <property type="entry name" value="RND_pump_MFP"/>
</dbReference>
<feature type="compositionally biased region" description="Basic residues" evidence="2">
    <location>
        <begin position="71"/>
        <end position="85"/>
    </location>
</feature>
<dbReference type="PANTHER" id="PTHR30469:SF15">
    <property type="entry name" value="HLYD FAMILY OF SECRETION PROTEINS"/>
    <property type="match status" value="1"/>
</dbReference>
<dbReference type="PANTHER" id="PTHR30469">
    <property type="entry name" value="MULTIDRUG RESISTANCE PROTEIN MDTA"/>
    <property type="match status" value="1"/>
</dbReference>
<dbReference type="Gene3D" id="2.40.50.100">
    <property type="match status" value="1"/>
</dbReference>
<proteinExistence type="inferred from homology"/>
<evidence type="ECO:0000256" key="2">
    <source>
        <dbReference type="SAM" id="MobiDB-lite"/>
    </source>
</evidence>
<comment type="similarity">
    <text evidence="1">Belongs to the membrane fusion protein (MFP) (TC 8.A.1) family.</text>
</comment>
<evidence type="ECO:0000313" key="5">
    <source>
        <dbReference type="Proteomes" id="UP000285190"/>
    </source>
</evidence>
<dbReference type="Proteomes" id="UP000285190">
    <property type="component" value="Unassembled WGS sequence"/>
</dbReference>
<feature type="compositionally biased region" description="Basic and acidic residues" evidence="2">
    <location>
        <begin position="56"/>
        <end position="70"/>
    </location>
</feature>
<evidence type="ECO:0000259" key="3">
    <source>
        <dbReference type="Pfam" id="PF25954"/>
    </source>
</evidence>
<dbReference type="NCBIfam" id="TIGR01730">
    <property type="entry name" value="RND_mfp"/>
    <property type="match status" value="1"/>
</dbReference>
<sequence length="520" mass="55803">MAPCGGHGAGLANAAAALAHRHRFGSRLRSLVRTSVACRRAACGAECAFRCRGSGHRGEGRAGRRSDRFHQHGRTRHRYPARRQRGGAGRSACDRMPDQRFAAHRPPALRTLRAPGRAGERGASLLHGRWIRSLVRCRGTPAACHTPRGCARTAVPLRAAGAGGTEDARAIPAARTMVLLPARMAYGTAAGLCRRKRLKNTNRQNTIGWQGMTKTTWTILLAVAGYTAAAASAAPLACLIEPDKVAEVGAPGIGIIDKVPVERGDYVKAGQVVAYLKADIERASVNVASARALAEADLKASIASHDLAQAKALRARNLANVGFISKEAVDQVEAEARIAENRVMQAQESQRVSRHELALSSSQLAQRSIRSPFAGIVIDRYRTEGERVEREPIVRIAKVDPLRVEVVLPLSQFGQIEPGAPVSIKTDITGDRNLIAKVVLIDKVIDAASNTFRVRLALPNPDRSIPAGLRCLADFGGTQKPPTAEKAAAVAPPVDRREGIIKASRMGRLSYELKNPPKTQ</sequence>
<feature type="domain" description="CusB-like beta-barrel" evidence="3">
    <location>
        <begin position="404"/>
        <end position="470"/>
    </location>
</feature>
<keyword evidence="5" id="KW-1185">Reference proteome</keyword>
<dbReference type="Pfam" id="PF25954">
    <property type="entry name" value="Beta-barrel_RND_2"/>
    <property type="match status" value="1"/>
</dbReference>
<dbReference type="Gene3D" id="1.10.287.470">
    <property type="entry name" value="Helix hairpin bin"/>
    <property type="match status" value="1"/>
</dbReference>